<dbReference type="Gene3D" id="3.40.190.150">
    <property type="entry name" value="Bordetella uptake gene, domain 1"/>
    <property type="match status" value="1"/>
</dbReference>
<organism evidence="3 4">
    <name type="scientific">Advenella incenata</name>
    <dbReference type="NCBI Taxonomy" id="267800"/>
    <lineage>
        <taxon>Bacteria</taxon>
        <taxon>Pseudomonadati</taxon>
        <taxon>Pseudomonadota</taxon>
        <taxon>Betaproteobacteria</taxon>
        <taxon>Burkholderiales</taxon>
        <taxon>Alcaligenaceae</taxon>
    </lineage>
</organism>
<dbReference type="Proteomes" id="UP000293398">
    <property type="component" value="Unassembled WGS sequence"/>
</dbReference>
<evidence type="ECO:0000256" key="2">
    <source>
        <dbReference type="SAM" id="SignalP"/>
    </source>
</evidence>
<sequence>MNHVIRLIRAVVFVALSAGAASVLAEEYPSQPVRITVGMAPGGSNDTIARLISAELSEKMGKTFVVENKPGANSTIATNELKRAKPDGYNLMLVISSHVTNTMLYKNLNYKLADFKPVTVIADTPFVLVANPKFKPDTLEQFIDLAKSSEQKIDFGTPGLGSTQHIAMELMDQMAGIKMNHVPYKGGAPAQTDLLGGVIPVIFATPTQSLPFIQKKQLKAIAVTSQKRLPQLPDVPTFAEAGLAGYEANVWFGIIAPKDTPDDIIQTLNKEINNIVKGDKISRRLQDLGLNPIGSTTQQFQALLEQEQTKWQDVIKKANIQFQ</sequence>
<dbReference type="SUPFAM" id="SSF53850">
    <property type="entry name" value="Periplasmic binding protein-like II"/>
    <property type="match status" value="1"/>
</dbReference>
<dbReference type="Pfam" id="PF03401">
    <property type="entry name" value="TctC"/>
    <property type="match status" value="1"/>
</dbReference>
<feature type="signal peptide" evidence="2">
    <location>
        <begin position="1"/>
        <end position="25"/>
    </location>
</feature>
<dbReference type="Gene3D" id="3.40.190.10">
    <property type="entry name" value="Periplasmic binding protein-like II"/>
    <property type="match status" value="1"/>
</dbReference>
<keyword evidence="3" id="KW-0675">Receptor</keyword>
<proteinExistence type="inferred from homology"/>
<dbReference type="InterPro" id="IPR042100">
    <property type="entry name" value="Bug_dom1"/>
</dbReference>
<dbReference type="PANTHER" id="PTHR42928:SF5">
    <property type="entry name" value="BLR1237 PROTEIN"/>
    <property type="match status" value="1"/>
</dbReference>
<comment type="similarity">
    <text evidence="1">Belongs to the UPF0065 (bug) family.</text>
</comment>
<evidence type="ECO:0000313" key="4">
    <source>
        <dbReference type="Proteomes" id="UP000293398"/>
    </source>
</evidence>
<dbReference type="OrthoDB" id="8678477at2"/>
<keyword evidence="2" id="KW-0732">Signal</keyword>
<dbReference type="AlphaFoldDB" id="A0A4Q7VC31"/>
<dbReference type="PIRSF" id="PIRSF017082">
    <property type="entry name" value="YflP"/>
    <property type="match status" value="1"/>
</dbReference>
<comment type="caution">
    <text evidence="3">The sequence shown here is derived from an EMBL/GenBank/DDBJ whole genome shotgun (WGS) entry which is preliminary data.</text>
</comment>
<gene>
    <name evidence="3" type="ORF">EV681_3634</name>
</gene>
<keyword evidence="4" id="KW-1185">Reference proteome</keyword>
<protein>
    <submittedName>
        <fullName evidence="3">Tripartite-type tricarboxylate transporter receptor subunit TctC</fullName>
    </submittedName>
</protein>
<name>A0A4Q7VC31_9BURK</name>
<reference evidence="3 4" key="1">
    <citation type="submission" date="2019-02" db="EMBL/GenBank/DDBJ databases">
        <title>Genomic Encyclopedia of Type Strains, Phase IV (KMG-IV): sequencing the most valuable type-strain genomes for metagenomic binning, comparative biology and taxonomic classification.</title>
        <authorList>
            <person name="Goeker M."/>
        </authorList>
    </citation>
    <scope>NUCLEOTIDE SEQUENCE [LARGE SCALE GENOMIC DNA]</scope>
    <source>
        <strain evidence="3 4">DSM 23814</strain>
    </source>
</reference>
<dbReference type="PANTHER" id="PTHR42928">
    <property type="entry name" value="TRICARBOXYLATE-BINDING PROTEIN"/>
    <property type="match status" value="1"/>
</dbReference>
<dbReference type="CDD" id="cd13578">
    <property type="entry name" value="PBP2_Bug27"/>
    <property type="match status" value="1"/>
</dbReference>
<dbReference type="RefSeq" id="WP_128394819.1">
    <property type="nucleotide sequence ID" value="NZ_SHKO01000003.1"/>
</dbReference>
<accession>A0A4Q7VC31</accession>
<evidence type="ECO:0000256" key="1">
    <source>
        <dbReference type="ARBA" id="ARBA00006987"/>
    </source>
</evidence>
<evidence type="ECO:0000313" key="3">
    <source>
        <dbReference type="EMBL" id="RZT92873.1"/>
    </source>
</evidence>
<dbReference type="InterPro" id="IPR005064">
    <property type="entry name" value="BUG"/>
</dbReference>
<feature type="chain" id="PRO_5020313257" evidence="2">
    <location>
        <begin position="26"/>
        <end position="323"/>
    </location>
</feature>
<dbReference type="EMBL" id="SHKO01000003">
    <property type="protein sequence ID" value="RZT92873.1"/>
    <property type="molecule type" value="Genomic_DNA"/>
</dbReference>